<dbReference type="InterPro" id="IPR049557">
    <property type="entry name" value="Transketolase_CS"/>
</dbReference>
<dbReference type="Proteomes" id="UP000319255">
    <property type="component" value="Unassembled WGS sequence"/>
</dbReference>
<feature type="site" description="Important for catalytic activity" evidence="17">
    <location>
        <position position="266"/>
    </location>
</feature>
<organism evidence="20 21">
    <name type="scientific">Amaricoccus solimangrovi</name>
    <dbReference type="NCBI Taxonomy" id="2589815"/>
    <lineage>
        <taxon>Bacteria</taxon>
        <taxon>Pseudomonadati</taxon>
        <taxon>Pseudomonadota</taxon>
        <taxon>Alphaproteobacteria</taxon>
        <taxon>Rhodobacterales</taxon>
        <taxon>Paracoccaceae</taxon>
        <taxon>Amaricoccus</taxon>
    </lineage>
</organism>
<dbReference type="InterPro" id="IPR009014">
    <property type="entry name" value="Transketo_C/PFOR_II"/>
</dbReference>
<evidence type="ECO:0000256" key="12">
    <source>
        <dbReference type="NCBIfam" id="TIGR00232"/>
    </source>
</evidence>
<evidence type="ECO:0000256" key="3">
    <source>
        <dbReference type="ARBA" id="ARBA00007131"/>
    </source>
</evidence>
<feature type="domain" description="Transketolase-like pyrimidine-binding" evidence="19">
    <location>
        <begin position="358"/>
        <end position="529"/>
    </location>
</feature>
<feature type="binding site" evidence="16">
    <location>
        <position position="192"/>
    </location>
    <ligand>
        <name>Mg(2+)</name>
        <dbReference type="ChEBI" id="CHEBI:18420"/>
    </ligand>
</feature>
<evidence type="ECO:0000256" key="8">
    <source>
        <dbReference type="ARBA" id="ARBA00022837"/>
    </source>
</evidence>
<dbReference type="EC" id="2.2.1.1" evidence="5 12"/>
<evidence type="ECO:0000313" key="21">
    <source>
        <dbReference type="Proteomes" id="UP000319255"/>
    </source>
</evidence>
<dbReference type="CDD" id="cd07033">
    <property type="entry name" value="TPP_PYR_DXS_TK_like"/>
    <property type="match status" value="1"/>
</dbReference>
<keyword evidence="8 18" id="KW-0106">Calcium</keyword>
<dbReference type="PROSITE" id="PS00801">
    <property type="entry name" value="TRANSKETOLASE_1"/>
    <property type="match status" value="1"/>
</dbReference>
<feature type="binding site" evidence="15">
    <location>
        <position position="266"/>
    </location>
    <ligand>
        <name>thiamine diphosphate</name>
        <dbReference type="ChEBI" id="CHEBI:58937"/>
    </ligand>
</feature>
<feature type="binding site" evidence="15">
    <location>
        <position position="163"/>
    </location>
    <ligand>
        <name>thiamine diphosphate</name>
        <dbReference type="ChEBI" id="CHEBI:58937"/>
    </ligand>
</feature>
<keyword evidence="6 18" id="KW-0808">Transferase</keyword>
<dbReference type="Gene3D" id="3.40.50.920">
    <property type="match status" value="1"/>
</dbReference>
<dbReference type="Gene3D" id="3.40.50.970">
    <property type="match status" value="2"/>
</dbReference>
<dbReference type="EMBL" id="VFRP01000021">
    <property type="protein sequence ID" value="TPE48506.1"/>
    <property type="molecule type" value="Genomic_DNA"/>
</dbReference>
<evidence type="ECO:0000256" key="6">
    <source>
        <dbReference type="ARBA" id="ARBA00022679"/>
    </source>
</evidence>
<evidence type="ECO:0000256" key="10">
    <source>
        <dbReference type="ARBA" id="ARBA00023052"/>
    </source>
</evidence>
<name>A0A501WRV8_9RHOB</name>
<reference evidence="20 21" key="1">
    <citation type="submission" date="2019-06" db="EMBL/GenBank/DDBJ databases">
        <title>A novel bacterium of genus Amaricoccus, isolated from marine sediment.</title>
        <authorList>
            <person name="Huang H."/>
            <person name="Mo K."/>
            <person name="Hu Y."/>
        </authorList>
    </citation>
    <scope>NUCLEOTIDE SEQUENCE [LARGE SCALE GENOMIC DNA]</scope>
    <source>
        <strain evidence="20 21">HB172011</strain>
    </source>
</reference>
<dbReference type="CDD" id="cd02012">
    <property type="entry name" value="TPP_TK"/>
    <property type="match status" value="1"/>
</dbReference>
<dbReference type="PANTHER" id="PTHR43522:SF2">
    <property type="entry name" value="TRANSKETOLASE 1-RELATED"/>
    <property type="match status" value="1"/>
</dbReference>
<feature type="binding site" evidence="14">
    <location>
        <position position="473"/>
    </location>
    <ligand>
        <name>substrate</name>
    </ligand>
</feature>
<evidence type="ECO:0000256" key="2">
    <source>
        <dbReference type="ARBA" id="ARBA00005215"/>
    </source>
</evidence>
<evidence type="ECO:0000259" key="19">
    <source>
        <dbReference type="SMART" id="SM00861"/>
    </source>
</evidence>
<feature type="binding site" evidence="14">
    <location>
        <position position="465"/>
    </location>
    <ligand>
        <name>substrate</name>
    </ligand>
</feature>
<sequence length="672" mass="72424">MTIEELRQRHPDHWKKAAALRMLAIDAVQKANSGHPGMPMGMADVATVLFEKYLKFDPTDPNWPDRDRFVLSAGHGSMLLYGLLHLTGYPGMSIDEIKRFRQLGSKTEGHPERHAGNGIETTTGPLGQGIATSVGMAIAEAHLAAQWGRKLVDHWTYVIAGDGCLMEGISQEAVGLAGMQKLDRLVVFWDDNGISIDGKVSLSDRTDQLQRFAASGWSTHSCDGHDPEDIDRAIREARASGQPALIDCKTHIGWGAPTKQDTKSAHGSPLGDEEIAKVREIYGWPYPAFEIPEDIRAAWQATGGRGAAERAAWSERLGKLSNTKRAEFERIAGGVAHPKLASAINAFKKEQSEAAKKVATRKSSEMALEVINAVLPETIGGSADLTGSNNTLTKDLGVFDETNRAGRYVHYGIREHGMAAAMNGIAAHGGLVPYGGTFLVFSDYARGAIRLSALMGLRVVYVLTHDSIGLGEDGPTHQPVEHLAALRAMPGLQVLRPADTIETAEAWEIALSGAERPSVLALTRQNLPVLRTAHSRRNLSAQGAYVLAEAEGKRRAILLATGSEVEIAMKARDILQGKGIGTRVVSMPSFELFAAQEESYRKKVLPSGAVRVAVEAGVRQGWDRWLMGERGAEKKAGFVGMSSFGASGPIEDLYPRFGITAEAVAAEAEALL</sequence>
<feature type="binding site" evidence="15">
    <location>
        <begin position="124"/>
        <end position="126"/>
    </location>
    <ligand>
        <name>thiamine diphosphate</name>
        <dbReference type="ChEBI" id="CHEBI:58937"/>
    </ligand>
</feature>
<protein>
    <recommendedName>
        <fullName evidence="5 12">Transketolase</fullName>
        <ecNumber evidence="5 12">2.2.1.1</ecNumber>
    </recommendedName>
</protein>
<dbReference type="InterPro" id="IPR020826">
    <property type="entry name" value="Transketolase_BS"/>
</dbReference>
<feature type="binding site" evidence="14">
    <location>
        <position position="361"/>
    </location>
    <ligand>
        <name>substrate</name>
    </ligand>
</feature>
<comment type="catalytic activity">
    <reaction evidence="11 18">
        <text>D-sedoheptulose 7-phosphate + D-glyceraldehyde 3-phosphate = aldehydo-D-ribose 5-phosphate + D-xylulose 5-phosphate</text>
        <dbReference type="Rhea" id="RHEA:10508"/>
        <dbReference type="ChEBI" id="CHEBI:57483"/>
        <dbReference type="ChEBI" id="CHEBI:57737"/>
        <dbReference type="ChEBI" id="CHEBI:58273"/>
        <dbReference type="ChEBI" id="CHEBI:59776"/>
        <dbReference type="EC" id="2.2.1.1"/>
    </reaction>
</comment>
<feature type="binding site" evidence="15">
    <location>
        <position position="441"/>
    </location>
    <ligand>
        <name>thiamine diphosphate</name>
        <dbReference type="ChEBI" id="CHEBI:58937"/>
    </ligand>
</feature>
<dbReference type="Pfam" id="PF02779">
    <property type="entry name" value="Transket_pyr"/>
    <property type="match status" value="1"/>
</dbReference>
<keyword evidence="10 15" id="KW-0786">Thiamine pyrophosphate</keyword>
<feature type="binding site" evidence="16">
    <location>
        <position position="162"/>
    </location>
    <ligand>
        <name>Mg(2+)</name>
        <dbReference type="ChEBI" id="CHEBI:18420"/>
    </ligand>
</feature>
<comment type="similarity">
    <text evidence="3 18">Belongs to the transketolase family.</text>
</comment>
<evidence type="ECO:0000256" key="13">
    <source>
        <dbReference type="PIRSR" id="PIRSR605478-1"/>
    </source>
</evidence>
<dbReference type="FunFam" id="3.40.50.970:FF:000003">
    <property type="entry name" value="Transketolase"/>
    <property type="match status" value="1"/>
</dbReference>
<dbReference type="AlphaFoldDB" id="A0A501WRV8"/>
<feature type="binding site" evidence="14">
    <location>
        <position position="266"/>
    </location>
    <ligand>
        <name>substrate</name>
    </ligand>
</feature>
<evidence type="ECO:0000256" key="1">
    <source>
        <dbReference type="ARBA" id="ARBA00004959"/>
    </source>
</evidence>
<dbReference type="InterPro" id="IPR029061">
    <property type="entry name" value="THDP-binding"/>
</dbReference>
<evidence type="ECO:0000256" key="17">
    <source>
        <dbReference type="PIRSR" id="PIRSR605478-5"/>
    </source>
</evidence>
<feature type="binding site" evidence="14">
    <location>
        <position position="524"/>
    </location>
    <ligand>
        <name>substrate</name>
    </ligand>
</feature>
<feature type="active site" description="Proton donor" evidence="13">
    <location>
        <position position="415"/>
    </location>
</feature>
<evidence type="ECO:0000313" key="20">
    <source>
        <dbReference type="EMBL" id="TPE48506.1"/>
    </source>
</evidence>
<proteinExistence type="inferred from homology"/>
<dbReference type="GO" id="GO:0005829">
    <property type="term" value="C:cytosol"/>
    <property type="evidence" value="ECO:0007669"/>
    <property type="project" value="TreeGrafter"/>
</dbReference>
<feature type="binding site" evidence="14">
    <location>
        <position position="388"/>
    </location>
    <ligand>
        <name>substrate</name>
    </ligand>
</feature>
<evidence type="ECO:0000256" key="9">
    <source>
        <dbReference type="ARBA" id="ARBA00022842"/>
    </source>
</evidence>
<dbReference type="SUPFAM" id="SSF52922">
    <property type="entry name" value="TK C-terminal domain-like"/>
    <property type="match status" value="1"/>
</dbReference>
<comment type="cofactor">
    <cofactor evidence="16">
        <name>Mg(2+)</name>
        <dbReference type="ChEBI" id="CHEBI:18420"/>
    </cofactor>
    <text evidence="16">Binds 1 Mg(2+) ion per subunit. Can also utilize other divalent metal cations, such as Ca(2+), Mn(2+) and Co(2+).</text>
</comment>
<keyword evidence="21" id="KW-1185">Reference proteome</keyword>
<dbReference type="InterPro" id="IPR005475">
    <property type="entry name" value="Transketolase-like_Pyr-bd"/>
</dbReference>
<dbReference type="FunFam" id="3.40.50.970:FF:000004">
    <property type="entry name" value="Transketolase"/>
    <property type="match status" value="1"/>
</dbReference>
<dbReference type="GO" id="GO:0006098">
    <property type="term" value="P:pentose-phosphate shunt"/>
    <property type="evidence" value="ECO:0007669"/>
    <property type="project" value="TreeGrafter"/>
</dbReference>
<dbReference type="Pfam" id="PF00456">
    <property type="entry name" value="Transketolase_N"/>
    <property type="match status" value="1"/>
</dbReference>
<evidence type="ECO:0000256" key="4">
    <source>
        <dbReference type="ARBA" id="ARBA00011738"/>
    </source>
</evidence>
<comment type="pathway">
    <text evidence="2">Carbohydrate biosynthesis; Calvin cycle.</text>
</comment>
<feature type="binding site" evidence="14">
    <location>
        <position position="477"/>
    </location>
    <ligand>
        <name>substrate</name>
    </ligand>
</feature>
<feature type="binding site" evidence="15">
    <location>
        <position position="75"/>
    </location>
    <ligand>
        <name>thiamine diphosphate</name>
        <dbReference type="ChEBI" id="CHEBI:58937"/>
    </ligand>
</feature>
<comment type="pathway">
    <text evidence="1">Carbohydrate degradation; pentose phosphate pathway.</text>
</comment>
<dbReference type="SMART" id="SM00861">
    <property type="entry name" value="Transket_pyr"/>
    <property type="match status" value="1"/>
</dbReference>
<comment type="subunit">
    <text evidence="4 18">Homodimer.</text>
</comment>
<evidence type="ECO:0000256" key="11">
    <source>
        <dbReference type="ARBA" id="ARBA00049473"/>
    </source>
</evidence>
<dbReference type="RefSeq" id="WP_140455393.1">
    <property type="nucleotide sequence ID" value="NZ_VFRP01000021.1"/>
</dbReference>
<feature type="binding site" evidence="14">
    <location>
        <position position="35"/>
    </location>
    <ligand>
        <name>substrate</name>
    </ligand>
</feature>
<dbReference type="InterPro" id="IPR055152">
    <property type="entry name" value="Transketolase-like_C_2"/>
</dbReference>
<evidence type="ECO:0000256" key="16">
    <source>
        <dbReference type="PIRSR" id="PIRSR605478-4"/>
    </source>
</evidence>
<dbReference type="OrthoDB" id="8732661at2"/>
<accession>A0A501WRV8</accession>
<keyword evidence="9 16" id="KW-0460">Magnesium</keyword>
<dbReference type="PANTHER" id="PTHR43522">
    <property type="entry name" value="TRANSKETOLASE"/>
    <property type="match status" value="1"/>
</dbReference>
<feature type="binding site" evidence="16">
    <location>
        <position position="194"/>
    </location>
    <ligand>
        <name>Mg(2+)</name>
        <dbReference type="ChEBI" id="CHEBI:18420"/>
    </ligand>
</feature>
<dbReference type="NCBIfam" id="TIGR00232">
    <property type="entry name" value="tktlase_bact"/>
    <property type="match status" value="1"/>
</dbReference>
<dbReference type="InterPro" id="IPR005474">
    <property type="entry name" value="Transketolase_N"/>
</dbReference>
<dbReference type="InterPro" id="IPR033247">
    <property type="entry name" value="Transketolase_fam"/>
</dbReference>
<dbReference type="InterPro" id="IPR005478">
    <property type="entry name" value="Transketolase_bac-like"/>
</dbReference>
<evidence type="ECO:0000256" key="15">
    <source>
        <dbReference type="PIRSR" id="PIRSR605478-3"/>
    </source>
</evidence>
<evidence type="ECO:0000256" key="7">
    <source>
        <dbReference type="ARBA" id="ARBA00022723"/>
    </source>
</evidence>
<dbReference type="PROSITE" id="PS00802">
    <property type="entry name" value="TRANSKETOLASE_2"/>
    <property type="match status" value="1"/>
</dbReference>
<comment type="caution">
    <text evidence="20">The sequence shown here is derived from an EMBL/GenBank/DDBJ whole genome shotgun (WGS) entry which is preliminary data.</text>
</comment>
<evidence type="ECO:0000256" key="14">
    <source>
        <dbReference type="PIRSR" id="PIRSR605478-2"/>
    </source>
</evidence>
<comment type="cofactor">
    <cofactor evidence="18">
        <name>Mg(2+)</name>
        <dbReference type="ChEBI" id="CHEBI:18420"/>
    </cofactor>
    <cofactor evidence="18">
        <name>Ca(2+)</name>
        <dbReference type="ChEBI" id="CHEBI:29108"/>
    </cofactor>
    <cofactor evidence="18">
        <name>Mn(2+)</name>
        <dbReference type="ChEBI" id="CHEBI:29035"/>
    </cofactor>
    <cofactor evidence="18">
        <name>Co(2+)</name>
        <dbReference type="ChEBI" id="CHEBI:48828"/>
    </cofactor>
    <text evidence="18">Binds 1 Mg(2+) ion per subunit. Can also utilize other divalent metal cations, such as Ca(2+), Mn(2+) and Co(2+).</text>
</comment>
<gene>
    <name evidence="20" type="primary">tkt</name>
    <name evidence="20" type="ORF">FJM51_17305</name>
</gene>
<dbReference type="GO" id="GO:0004802">
    <property type="term" value="F:transketolase activity"/>
    <property type="evidence" value="ECO:0007669"/>
    <property type="project" value="UniProtKB-UniRule"/>
</dbReference>
<evidence type="ECO:0000256" key="18">
    <source>
        <dbReference type="RuleBase" id="RU004996"/>
    </source>
</evidence>
<keyword evidence="7 16" id="KW-0479">Metal-binding</keyword>
<feature type="binding site" evidence="15">
    <location>
        <position position="192"/>
    </location>
    <ligand>
        <name>thiamine diphosphate</name>
        <dbReference type="ChEBI" id="CHEBI:58937"/>
    </ligand>
</feature>
<comment type="function">
    <text evidence="18">Catalyzes the transfer of a two-carbon ketol group from a ketose donor to an aldose acceptor, via a covalent intermediate with the cofactor thiamine pyrophosphate.</text>
</comment>
<dbReference type="GO" id="GO:0046872">
    <property type="term" value="F:metal ion binding"/>
    <property type="evidence" value="ECO:0007669"/>
    <property type="project" value="UniProtKB-KW"/>
</dbReference>
<evidence type="ECO:0000256" key="5">
    <source>
        <dbReference type="ARBA" id="ARBA00013152"/>
    </source>
</evidence>
<dbReference type="Pfam" id="PF22613">
    <property type="entry name" value="Transketolase_C_1"/>
    <property type="match status" value="1"/>
</dbReference>
<dbReference type="SUPFAM" id="SSF52518">
    <property type="entry name" value="Thiamin diphosphate-binding fold (THDP-binding)"/>
    <property type="match status" value="2"/>
</dbReference>
<feature type="site" description="Important for catalytic activity" evidence="17">
    <location>
        <position position="35"/>
    </location>
</feature>
<comment type="cofactor">
    <cofactor evidence="15">
        <name>thiamine diphosphate</name>
        <dbReference type="ChEBI" id="CHEBI:58937"/>
    </cofactor>
    <text evidence="15">Binds 1 thiamine pyrophosphate per subunit. During the reaction, the substrate forms a covalent intermediate with the cofactor.</text>
</comment>